<protein>
    <submittedName>
        <fullName evidence="2">NETI motif-containing protein</fullName>
    </submittedName>
</protein>
<dbReference type="Pfam" id="PF14044">
    <property type="entry name" value="NETI"/>
    <property type="match status" value="1"/>
</dbReference>
<dbReference type="InterPro" id="IPR025930">
    <property type="entry name" value="NETI"/>
</dbReference>
<dbReference type="EMBL" id="VTEU01000011">
    <property type="protein sequence ID" value="TYS55541.1"/>
    <property type="molecule type" value="Genomic_DNA"/>
</dbReference>
<dbReference type="EMBL" id="CP020880">
    <property type="protein sequence ID" value="ART74942.1"/>
    <property type="molecule type" value="Genomic_DNA"/>
</dbReference>
<dbReference type="Proteomes" id="UP000195573">
    <property type="component" value="Chromosome"/>
</dbReference>
<gene>
    <name evidence="1" type="ORF">B4U37_02275</name>
    <name evidence="2" type="ORF">FZC74_18640</name>
</gene>
<keyword evidence="3" id="KW-1185">Reference proteome</keyword>
<dbReference type="KEGG" id="bhk:B4U37_02275"/>
<evidence type="ECO:0000313" key="3">
    <source>
        <dbReference type="Proteomes" id="UP000195573"/>
    </source>
</evidence>
<dbReference type="AlphaFoldDB" id="A0A1Y0CIE3"/>
<evidence type="ECO:0000313" key="1">
    <source>
        <dbReference type="EMBL" id="ART74942.1"/>
    </source>
</evidence>
<dbReference type="RefSeq" id="WP_088016883.1">
    <property type="nucleotide sequence ID" value="NZ_CP020880.1"/>
</dbReference>
<accession>A0A1Y0CIE3</accession>
<dbReference type="GeneID" id="96737266"/>
<evidence type="ECO:0000313" key="2">
    <source>
        <dbReference type="EMBL" id="TYS55541.1"/>
    </source>
</evidence>
<proteinExistence type="predicted"/>
<evidence type="ECO:0000313" key="4">
    <source>
        <dbReference type="Proteomes" id="UP000323393"/>
    </source>
</evidence>
<sequence length="68" mass="8007">MGKTPRKRKFEVMENETISDCLDRMAKEGYMPSRRMEEPIFQETVKNGHKEVHPIGKKIVFEGKLIEK</sequence>
<reference evidence="2 4" key="2">
    <citation type="submission" date="2019-08" db="EMBL/GenBank/DDBJ databases">
        <title>Bacillus genomes from the desert of Cuatro Cienegas, Coahuila.</title>
        <authorList>
            <person name="Olmedo-Alvarez G."/>
        </authorList>
    </citation>
    <scope>NUCLEOTIDE SEQUENCE [LARGE SCALE GENOMIC DNA]</scope>
    <source>
        <strain evidence="2 4">CH88_3T</strain>
    </source>
</reference>
<dbReference type="Proteomes" id="UP000323393">
    <property type="component" value="Unassembled WGS sequence"/>
</dbReference>
<name>A0A1Y0CIE3_9BACI</name>
<reference evidence="1 3" key="1">
    <citation type="submission" date="2017-04" db="EMBL/GenBank/DDBJ databases">
        <title>Complete Genome Sequence of the Bacillus horikoshii 20a strain from Cuatro Cienegas, Coahuila, Mexico.</title>
        <authorList>
            <person name="Zarza E."/>
            <person name="Alcaraz L.D."/>
            <person name="Aguilar-Salinas B."/>
            <person name="Islas A."/>
            <person name="Olmedo-Alvarez G."/>
        </authorList>
    </citation>
    <scope>NUCLEOTIDE SEQUENCE [LARGE SCALE GENOMIC DNA]</scope>
    <source>
        <strain evidence="1 3">20a</strain>
    </source>
</reference>
<organism evidence="2 4">
    <name type="scientific">Sutcliffiella horikoshii</name>
    <dbReference type="NCBI Taxonomy" id="79883"/>
    <lineage>
        <taxon>Bacteria</taxon>
        <taxon>Bacillati</taxon>
        <taxon>Bacillota</taxon>
        <taxon>Bacilli</taxon>
        <taxon>Bacillales</taxon>
        <taxon>Bacillaceae</taxon>
        <taxon>Sutcliffiella</taxon>
    </lineage>
</organism>